<dbReference type="STRING" id="871651.SAMN05421688_2194"/>
<dbReference type="Gene3D" id="3.40.50.1820">
    <property type="entry name" value="alpha/beta hydrolase"/>
    <property type="match status" value="1"/>
</dbReference>
<sequence length="261" mass="28006">MPQLATRSVGRGSDRALLLHCSLSHGGAWGPIASHLLDTLTMQTPDFPGHGRSAGWDGEGDYHHLSTHAALDLIDGPLHLIGHSFGATVALRIAAMRPDLVRSLTLIDTVFFAVAIQDKGAGLTRFDAVHSPINAALEAGRSEDAARLFMAEWGDGRPWEALPEAQKAYASERIHLIPAAEKMLVGDSAGLLRPGALEPLTMPVLLLQGADSPPIIRDIHQGLARRIPQAERVEIASARHMVPVTHPKPTAMALTEFLSRV</sequence>
<evidence type="ECO:0000259" key="1">
    <source>
        <dbReference type="Pfam" id="PF12697"/>
    </source>
</evidence>
<dbReference type="Proteomes" id="UP000198796">
    <property type="component" value="Unassembled WGS sequence"/>
</dbReference>
<reference evidence="2 3" key="1">
    <citation type="submission" date="2016-10" db="EMBL/GenBank/DDBJ databases">
        <authorList>
            <person name="de Groot N.N."/>
        </authorList>
    </citation>
    <scope>NUCLEOTIDE SEQUENCE [LARGE SCALE GENOMIC DNA]</scope>
    <source>
        <strain evidence="2 3">DSM 29316</strain>
    </source>
</reference>
<feature type="domain" description="AB hydrolase-1" evidence="1">
    <location>
        <begin position="17"/>
        <end position="251"/>
    </location>
</feature>
<dbReference type="InterPro" id="IPR050228">
    <property type="entry name" value="Carboxylesterase_BioH"/>
</dbReference>
<name>A0A1I0XGP9_9RHOB</name>
<dbReference type="AlphaFoldDB" id="A0A1I0XGP9"/>
<dbReference type="PANTHER" id="PTHR43194:SF2">
    <property type="entry name" value="PEROXISOMAL MEMBRANE PROTEIN LPX1"/>
    <property type="match status" value="1"/>
</dbReference>
<dbReference type="EMBL" id="FOJU01000003">
    <property type="protein sequence ID" value="SFA99480.1"/>
    <property type="molecule type" value="Genomic_DNA"/>
</dbReference>
<organism evidence="2 3">
    <name type="scientific">Poseidonocella pacifica</name>
    <dbReference type="NCBI Taxonomy" id="871651"/>
    <lineage>
        <taxon>Bacteria</taxon>
        <taxon>Pseudomonadati</taxon>
        <taxon>Pseudomonadota</taxon>
        <taxon>Alphaproteobacteria</taxon>
        <taxon>Rhodobacterales</taxon>
        <taxon>Roseobacteraceae</taxon>
        <taxon>Poseidonocella</taxon>
    </lineage>
</organism>
<gene>
    <name evidence="2" type="ORF">SAMN05421688_2194</name>
</gene>
<dbReference type="InterPro" id="IPR000073">
    <property type="entry name" value="AB_hydrolase_1"/>
</dbReference>
<dbReference type="InterPro" id="IPR029058">
    <property type="entry name" value="AB_hydrolase_fold"/>
</dbReference>
<dbReference type="PANTHER" id="PTHR43194">
    <property type="entry name" value="HYDROLASE ALPHA/BETA FOLD FAMILY"/>
    <property type="match status" value="1"/>
</dbReference>
<evidence type="ECO:0000313" key="3">
    <source>
        <dbReference type="Proteomes" id="UP000198796"/>
    </source>
</evidence>
<evidence type="ECO:0000313" key="2">
    <source>
        <dbReference type="EMBL" id="SFA99480.1"/>
    </source>
</evidence>
<dbReference type="RefSeq" id="WP_175501254.1">
    <property type="nucleotide sequence ID" value="NZ_FOJU01000003.1"/>
</dbReference>
<dbReference type="SUPFAM" id="SSF53474">
    <property type="entry name" value="alpha/beta-Hydrolases"/>
    <property type="match status" value="1"/>
</dbReference>
<accession>A0A1I0XGP9</accession>
<protein>
    <submittedName>
        <fullName evidence="2">Pimeloyl-ACP methyl ester carboxylesterase</fullName>
    </submittedName>
</protein>
<keyword evidence="3" id="KW-1185">Reference proteome</keyword>
<dbReference type="Pfam" id="PF12697">
    <property type="entry name" value="Abhydrolase_6"/>
    <property type="match status" value="1"/>
</dbReference>
<proteinExistence type="predicted"/>